<dbReference type="PROSITE" id="PS51012">
    <property type="entry name" value="ABC_TM2"/>
    <property type="match status" value="1"/>
</dbReference>
<evidence type="ECO:0000256" key="1">
    <source>
        <dbReference type="ARBA" id="ARBA00004429"/>
    </source>
</evidence>
<evidence type="ECO:0000313" key="12">
    <source>
        <dbReference type="Proteomes" id="UP000521922"/>
    </source>
</evidence>
<keyword evidence="7 9" id="KW-1133">Transmembrane helix</keyword>
<evidence type="ECO:0000313" key="11">
    <source>
        <dbReference type="EMBL" id="NYD24429.1"/>
    </source>
</evidence>
<keyword evidence="3 9" id="KW-0813">Transport</keyword>
<dbReference type="GO" id="GO:0140359">
    <property type="term" value="F:ABC-type transporter activity"/>
    <property type="evidence" value="ECO:0007669"/>
    <property type="project" value="InterPro"/>
</dbReference>
<feature type="domain" description="ABC transmembrane type-2" evidence="10">
    <location>
        <begin position="51"/>
        <end position="270"/>
    </location>
</feature>
<feature type="transmembrane region" description="Helical" evidence="9">
    <location>
        <begin position="131"/>
        <end position="152"/>
    </location>
</feature>
<keyword evidence="6 9" id="KW-0812">Transmembrane</keyword>
<dbReference type="InterPro" id="IPR013525">
    <property type="entry name" value="ABC2_TM"/>
</dbReference>
<dbReference type="PANTHER" id="PTHR30413">
    <property type="entry name" value="INNER MEMBRANE TRANSPORT PERMEASE"/>
    <property type="match status" value="1"/>
</dbReference>
<evidence type="ECO:0000259" key="10">
    <source>
        <dbReference type="PROSITE" id="PS51012"/>
    </source>
</evidence>
<evidence type="ECO:0000256" key="6">
    <source>
        <dbReference type="ARBA" id="ARBA00022692"/>
    </source>
</evidence>
<feature type="transmembrane region" description="Helical" evidence="9">
    <location>
        <begin position="194"/>
        <end position="213"/>
    </location>
</feature>
<dbReference type="EMBL" id="JACCBB010000001">
    <property type="protein sequence ID" value="NYD24429.1"/>
    <property type="molecule type" value="Genomic_DNA"/>
</dbReference>
<dbReference type="GO" id="GO:0015920">
    <property type="term" value="P:lipopolysaccharide transport"/>
    <property type="evidence" value="ECO:0007669"/>
    <property type="project" value="TreeGrafter"/>
</dbReference>
<evidence type="ECO:0000256" key="4">
    <source>
        <dbReference type="ARBA" id="ARBA00022475"/>
    </source>
</evidence>
<reference evidence="11 12" key="1">
    <citation type="submission" date="2020-07" db="EMBL/GenBank/DDBJ databases">
        <title>Sequencing the genomes of 1000 actinobacteria strains.</title>
        <authorList>
            <person name="Klenk H.-P."/>
        </authorList>
    </citation>
    <scope>NUCLEOTIDE SEQUENCE [LARGE SCALE GENOMIC DNA]</scope>
    <source>
        <strain evidence="11 12">DSM 7487</strain>
    </source>
</reference>
<comment type="similarity">
    <text evidence="2 9">Belongs to the ABC-2 integral membrane protein family.</text>
</comment>
<evidence type="ECO:0000256" key="7">
    <source>
        <dbReference type="ARBA" id="ARBA00022989"/>
    </source>
</evidence>
<proteinExistence type="inferred from homology"/>
<feature type="transmembrane region" description="Helical" evidence="9">
    <location>
        <begin position="247"/>
        <end position="267"/>
    </location>
</feature>
<dbReference type="GO" id="GO:0005886">
    <property type="term" value="C:plasma membrane"/>
    <property type="evidence" value="ECO:0007669"/>
    <property type="project" value="UniProtKB-SubCell"/>
</dbReference>
<comment type="subcellular location">
    <subcellularLocation>
        <location evidence="1">Cell inner membrane</location>
        <topology evidence="1">Multi-pass membrane protein</topology>
    </subcellularLocation>
    <subcellularLocation>
        <location evidence="9">Cell membrane</location>
        <topology evidence="9">Multi-pass membrane protein</topology>
    </subcellularLocation>
</comment>
<dbReference type="PANTHER" id="PTHR30413:SF8">
    <property type="entry name" value="TRANSPORT PERMEASE PROTEIN"/>
    <property type="match status" value="1"/>
</dbReference>
<keyword evidence="12" id="KW-1185">Reference proteome</keyword>
<protein>
    <recommendedName>
        <fullName evidence="9">Transport permease protein</fullName>
    </recommendedName>
</protein>
<dbReference type="RefSeq" id="WP_179754802.1">
    <property type="nucleotide sequence ID" value="NZ_BAAAGN010000021.1"/>
</dbReference>
<name>A0A7Y9J2R3_9ACTN</name>
<dbReference type="Proteomes" id="UP000521922">
    <property type="component" value="Unassembled WGS sequence"/>
</dbReference>
<evidence type="ECO:0000256" key="9">
    <source>
        <dbReference type="RuleBase" id="RU361157"/>
    </source>
</evidence>
<sequence>MPTAAPGVEWTENSPDLKRSFRPLRELWSARELIGFFALRDLRVRYKQAVLGVVWAAAQPAAAVLVFTLVFHHVARTATDGIPYPVFAMAGLVTWTYFAAVVSQGSLVLVDNASLITKVHFPRLAAPASALLPPLVDLGVGLALLAVLAVVYRQPPTWNLLALPAWLLLLVVTALGVCLWLSALNVRYRDVKHALGPVMQLWLFASPVAYSSGSLPEGVRWVYVVNPVAGVVELGRWSLLGTPWPGWQLAVSVPVALALFLSGSWYFQRAERSFADVV</sequence>
<evidence type="ECO:0000256" key="3">
    <source>
        <dbReference type="ARBA" id="ARBA00022448"/>
    </source>
</evidence>
<accession>A0A7Y9J2R3</accession>
<keyword evidence="5" id="KW-0997">Cell inner membrane</keyword>
<evidence type="ECO:0000256" key="5">
    <source>
        <dbReference type="ARBA" id="ARBA00022519"/>
    </source>
</evidence>
<evidence type="ECO:0000256" key="8">
    <source>
        <dbReference type="ARBA" id="ARBA00023136"/>
    </source>
</evidence>
<keyword evidence="4 9" id="KW-1003">Cell membrane</keyword>
<comment type="caution">
    <text evidence="11">The sequence shown here is derived from an EMBL/GenBank/DDBJ whole genome shotgun (WGS) entry which is preliminary data.</text>
</comment>
<feature type="transmembrane region" description="Helical" evidence="9">
    <location>
        <begin position="86"/>
        <end position="110"/>
    </location>
</feature>
<feature type="transmembrane region" description="Helical" evidence="9">
    <location>
        <begin position="158"/>
        <end position="182"/>
    </location>
</feature>
<dbReference type="InterPro" id="IPR047817">
    <property type="entry name" value="ABC2_TM_bact-type"/>
</dbReference>
<dbReference type="Pfam" id="PF01061">
    <property type="entry name" value="ABC2_membrane"/>
    <property type="match status" value="1"/>
</dbReference>
<keyword evidence="8 9" id="KW-0472">Membrane</keyword>
<organism evidence="11 12">
    <name type="scientific">Kineococcus aurantiacus</name>
    <dbReference type="NCBI Taxonomy" id="37633"/>
    <lineage>
        <taxon>Bacteria</taxon>
        <taxon>Bacillati</taxon>
        <taxon>Actinomycetota</taxon>
        <taxon>Actinomycetes</taxon>
        <taxon>Kineosporiales</taxon>
        <taxon>Kineosporiaceae</taxon>
        <taxon>Kineococcus</taxon>
    </lineage>
</organism>
<dbReference type="AlphaFoldDB" id="A0A7Y9J2R3"/>
<evidence type="ECO:0000256" key="2">
    <source>
        <dbReference type="ARBA" id="ARBA00007783"/>
    </source>
</evidence>
<feature type="transmembrane region" description="Helical" evidence="9">
    <location>
        <begin position="49"/>
        <end position="74"/>
    </location>
</feature>
<gene>
    <name evidence="11" type="ORF">BJ968_003969</name>
</gene>